<evidence type="ECO:0000256" key="10">
    <source>
        <dbReference type="SAM" id="Phobius"/>
    </source>
</evidence>
<evidence type="ECO:0000256" key="4">
    <source>
        <dbReference type="ARBA" id="ARBA00022692"/>
    </source>
</evidence>
<keyword evidence="4 10" id="KW-0812">Transmembrane</keyword>
<dbReference type="InterPro" id="IPR003660">
    <property type="entry name" value="HAMP_dom"/>
</dbReference>
<keyword evidence="14" id="KW-1185">Reference proteome</keyword>
<dbReference type="EMBL" id="NIBG01000007">
    <property type="protein sequence ID" value="PAB59531.1"/>
    <property type="molecule type" value="Genomic_DNA"/>
</dbReference>
<dbReference type="PANTHER" id="PTHR32089">
    <property type="entry name" value="METHYL-ACCEPTING CHEMOTAXIS PROTEIN MCPB"/>
    <property type="match status" value="1"/>
</dbReference>
<dbReference type="PROSITE" id="PS50885">
    <property type="entry name" value="HAMP"/>
    <property type="match status" value="1"/>
</dbReference>
<keyword evidence="7 9" id="KW-0807">Transducer</keyword>
<dbReference type="GO" id="GO:0007165">
    <property type="term" value="P:signal transduction"/>
    <property type="evidence" value="ECO:0007669"/>
    <property type="project" value="UniProtKB-KW"/>
</dbReference>
<keyword evidence="5 10" id="KW-1133">Transmembrane helix</keyword>
<dbReference type="PROSITE" id="PS50111">
    <property type="entry name" value="CHEMOTAXIS_TRANSDUC_2"/>
    <property type="match status" value="1"/>
</dbReference>
<dbReference type="Proteomes" id="UP000216024">
    <property type="component" value="Unassembled WGS sequence"/>
</dbReference>
<dbReference type="Gene3D" id="6.10.340.10">
    <property type="match status" value="1"/>
</dbReference>
<dbReference type="SUPFAM" id="SSF103190">
    <property type="entry name" value="Sensory domain-like"/>
    <property type="match status" value="1"/>
</dbReference>
<proteinExistence type="inferred from homology"/>
<comment type="similarity">
    <text evidence="8">Belongs to the methyl-accepting chemotaxis (MCP) protein family.</text>
</comment>
<organism evidence="13 14">
    <name type="scientific">Anaeromicrobium sediminis</name>
    <dbReference type="NCBI Taxonomy" id="1478221"/>
    <lineage>
        <taxon>Bacteria</taxon>
        <taxon>Bacillati</taxon>
        <taxon>Bacillota</taxon>
        <taxon>Clostridia</taxon>
        <taxon>Peptostreptococcales</taxon>
        <taxon>Thermotaleaceae</taxon>
        <taxon>Anaeromicrobium</taxon>
    </lineage>
</organism>
<dbReference type="Pfam" id="PF00672">
    <property type="entry name" value="HAMP"/>
    <property type="match status" value="1"/>
</dbReference>
<protein>
    <submittedName>
        <fullName evidence="13">Methyl-accepting chemotaxis protein</fullName>
    </submittedName>
</protein>
<dbReference type="AlphaFoldDB" id="A0A267MIX0"/>
<keyword evidence="2" id="KW-1003">Cell membrane</keyword>
<evidence type="ECO:0000256" key="6">
    <source>
        <dbReference type="ARBA" id="ARBA00023136"/>
    </source>
</evidence>
<dbReference type="InterPro" id="IPR033479">
    <property type="entry name" value="dCache_1"/>
</dbReference>
<dbReference type="GO" id="GO:0005886">
    <property type="term" value="C:plasma membrane"/>
    <property type="evidence" value="ECO:0007669"/>
    <property type="project" value="UniProtKB-SubCell"/>
</dbReference>
<evidence type="ECO:0000256" key="5">
    <source>
        <dbReference type="ARBA" id="ARBA00022989"/>
    </source>
</evidence>
<gene>
    <name evidence="13" type="ORF">CCE28_09970</name>
</gene>
<keyword evidence="3" id="KW-0145">Chemotaxis</keyword>
<evidence type="ECO:0000259" key="12">
    <source>
        <dbReference type="PROSITE" id="PS50885"/>
    </source>
</evidence>
<reference evidence="13 14" key="1">
    <citation type="submission" date="2017-06" db="EMBL/GenBank/DDBJ databases">
        <title>Draft genome sequence of anaerobic fermentative bacterium Anaeromicrobium sediminis DY2726D isolated from West Pacific Ocean sediments.</title>
        <authorList>
            <person name="Zeng X."/>
        </authorList>
    </citation>
    <scope>NUCLEOTIDE SEQUENCE [LARGE SCALE GENOMIC DNA]</scope>
    <source>
        <strain evidence="13 14">DY2726D</strain>
    </source>
</reference>
<feature type="domain" description="HAMP" evidence="12">
    <location>
        <begin position="307"/>
        <end position="359"/>
    </location>
</feature>
<dbReference type="InterPro" id="IPR029151">
    <property type="entry name" value="Sensor-like_sf"/>
</dbReference>
<dbReference type="SMART" id="SM00283">
    <property type="entry name" value="MA"/>
    <property type="match status" value="1"/>
</dbReference>
<dbReference type="InterPro" id="IPR004089">
    <property type="entry name" value="MCPsignal_dom"/>
</dbReference>
<evidence type="ECO:0000313" key="14">
    <source>
        <dbReference type="Proteomes" id="UP000216024"/>
    </source>
</evidence>
<comment type="caution">
    <text evidence="13">The sequence shown here is derived from an EMBL/GenBank/DDBJ whole genome shotgun (WGS) entry which is preliminary data.</text>
</comment>
<dbReference type="RefSeq" id="WP_095133493.1">
    <property type="nucleotide sequence ID" value="NZ_NIBG01000007.1"/>
</dbReference>
<keyword evidence="6 10" id="KW-0472">Membrane</keyword>
<evidence type="ECO:0000256" key="2">
    <source>
        <dbReference type="ARBA" id="ARBA00022475"/>
    </source>
</evidence>
<dbReference type="Gene3D" id="1.10.287.950">
    <property type="entry name" value="Methyl-accepting chemotaxis protein"/>
    <property type="match status" value="1"/>
</dbReference>
<feature type="transmembrane region" description="Helical" evidence="10">
    <location>
        <begin position="286"/>
        <end position="304"/>
    </location>
</feature>
<feature type="domain" description="Methyl-accepting transducer" evidence="11">
    <location>
        <begin position="378"/>
        <end position="614"/>
    </location>
</feature>
<dbReference type="CDD" id="cd06225">
    <property type="entry name" value="HAMP"/>
    <property type="match status" value="1"/>
</dbReference>
<dbReference type="CDD" id="cd12914">
    <property type="entry name" value="PDC1_DGC_like"/>
    <property type="match status" value="1"/>
</dbReference>
<evidence type="ECO:0000256" key="1">
    <source>
        <dbReference type="ARBA" id="ARBA00004651"/>
    </source>
</evidence>
<evidence type="ECO:0000256" key="7">
    <source>
        <dbReference type="ARBA" id="ARBA00023224"/>
    </source>
</evidence>
<evidence type="ECO:0000259" key="11">
    <source>
        <dbReference type="PROSITE" id="PS50111"/>
    </source>
</evidence>
<dbReference type="Gene3D" id="3.30.450.20">
    <property type="entry name" value="PAS domain"/>
    <property type="match status" value="1"/>
</dbReference>
<dbReference type="Pfam" id="PF02743">
    <property type="entry name" value="dCache_1"/>
    <property type="match status" value="1"/>
</dbReference>
<evidence type="ECO:0000256" key="3">
    <source>
        <dbReference type="ARBA" id="ARBA00022500"/>
    </source>
</evidence>
<dbReference type="PANTHER" id="PTHR32089:SF112">
    <property type="entry name" value="LYSOZYME-LIKE PROTEIN-RELATED"/>
    <property type="match status" value="1"/>
</dbReference>
<accession>A0A267MIX0</accession>
<dbReference type="SUPFAM" id="SSF58104">
    <property type="entry name" value="Methyl-accepting chemotaxis protein (MCP) signaling domain"/>
    <property type="match status" value="2"/>
</dbReference>
<comment type="subcellular location">
    <subcellularLocation>
        <location evidence="1">Cell membrane</location>
        <topology evidence="1">Multi-pass membrane protein</topology>
    </subcellularLocation>
</comment>
<dbReference type="CDD" id="cd12912">
    <property type="entry name" value="PDC2_MCP_like"/>
    <property type="match status" value="1"/>
</dbReference>
<evidence type="ECO:0000256" key="9">
    <source>
        <dbReference type="PROSITE-ProRule" id="PRU00284"/>
    </source>
</evidence>
<sequence>MKMSLKTKLISMFFIFISVPLIILGIISSSMASNSMEHLTEEELRQITEETSKAINQTVNSVDKYVQVLSHNKDFAKIATGNIEDHSEIFKYLKTLQDENHEEIEKIIITNQSGKGVISSDDKEYNIDLSNRLYVQSALKGSKHISEVIISKVSKKPIIAIAYPLKLNNEIVGTITGTIKFENINKHASEIKIGENGYAYMIDKNGLFVYHPKKEKILKENIKDIDNEQLHKLVEKMISGKTDEGYYEYEGVRKFVRFTPSNNWIIAVTADYDEYMAVATAIKKDTIIITVAALIIAMFLAYMITTRNIINPIKNLEELMIKAGDGDLTVESKITTKDEIQTLGEYFNQMIEHQSNIISHVRKGAEDLAAASEEVSASTEEVSASTEQITANIQEVAANAEHQNNTIIETSEVLVQLSSLIQIAQSKAIKAKDNSGGTKIAAEEGRNNVEKTVEAIENINKVSTETADILKELNELSNKVSGIIETINKISNQTNLLALNAAIEAARAGEHGRGFTVVADEVKKLSEQTSVEANEIASLVNQMVTQINAAVKSMNLGKQVVENGVIVANETDKSFVSIINAVEQIVKDVEQIVDVTKDEVASSDQIINLIDSVATITETTATNSEEVAKSTEEQSSVVENLAASAEETSAMANSLNDLVVKFKIRGE</sequence>
<dbReference type="SMART" id="SM00304">
    <property type="entry name" value="HAMP"/>
    <property type="match status" value="1"/>
</dbReference>
<dbReference type="CDD" id="cd11386">
    <property type="entry name" value="MCP_signal"/>
    <property type="match status" value="1"/>
</dbReference>
<evidence type="ECO:0000313" key="13">
    <source>
        <dbReference type="EMBL" id="PAB59531.1"/>
    </source>
</evidence>
<dbReference type="OrthoDB" id="243053at2"/>
<name>A0A267MIX0_9FIRM</name>
<dbReference type="GO" id="GO:0006935">
    <property type="term" value="P:chemotaxis"/>
    <property type="evidence" value="ECO:0007669"/>
    <property type="project" value="UniProtKB-KW"/>
</dbReference>
<dbReference type="Pfam" id="PF00015">
    <property type="entry name" value="MCPsignal"/>
    <property type="match status" value="1"/>
</dbReference>
<evidence type="ECO:0000256" key="8">
    <source>
        <dbReference type="ARBA" id="ARBA00029447"/>
    </source>
</evidence>